<feature type="region of interest" description="Disordered" evidence="7">
    <location>
        <begin position="485"/>
        <end position="532"/>
    </location>
</feature>
<sequence length="919" mass="99370">MKEPEVDEGPGPTDPGQEEPSMATREVQTQQTEIAASIVRSSLAEIETQASGMLNHLEYVRAGQKQAQPQPQPQPQPSQPPTSQQRRDSSEESSGSASAASGVYGLELARKPHAEVLASLEHLLATLLPEEDGGTDQQEFVLPPLDEASHLAILQHSTAAYLGALERHQLARVVSRLATDAARWLGGLFKFAECHTNYCRDEAECTLQAIRLALIQQQGEARADARPPTAAHTIYLADLAQLYTVQHACRYLGLPLSCIRVVPCQRAEDAPDGCGGRMDLQQLDSMLTMDEAAGRQPLLLFATVGSPLTGVSDDLLALSTICAAQRMWLHCQGLGLAGLALTATWMGKSKRMPNSFTLSLNSWLGLTGVPSVLVHKPSTITAKPSTVFDSDPILSNRVSCLSVWAVLQALGADTVIERIFSAFDSCQALGKILLQFEGINVLSKVAAHDSSDQYRYYLEGAANYNMLFDHSIPVLLFQFDGHTDTRNRTESESDQAPAKATTTTSTTAAAATSPPDAADEPKPAHQTVEKNPSNAQYYDRLNSWLGQILLRDCGQLSLEMIEHEQHGICIRYCPFVPGYGEQVPRLTPDQLLTFAGCIETQIEILHSTIRHRARFQQLVAASGVLRLIELHDWAGLGGVYYVPEGWETLLTDQAKGELNKLNTALVEALQATDSAFSHAESSDGLICVRFGMVTSETDVEELLELVVQTARVVQENSKILDTMSEILKKGIEAATIDLQREAEEKLWQEGILRQVPLVGRVVNWWSPPAKETGMKGRSLNLTQGVVESTENIYKYHMQMTPKTSHQLPGNKAPPAPLVQKAINADPDDRSVQHSRNASSSSELSGVGAGRTSLPALAKSPHSPTATQPQKQPTPPSPSSAASLSVPPATKPVSPTGTSRAAVEPQPTMPTPDGGATAEP</sequence>
<dbReference type="InterPro" id="IPR015421">
    <property type="entry name" value="PyrdxlP-dep_Trfase_major"/>
</dbReference>
<comment type="similarity">
    <text evidence="2">Belongs to the group II decarboxylase family.</text>
</comment>
<dbReference type="Pfam" id="PF22930">
    <property type="entry name" value="PDXDC1-like_cen"/>
    <property type="match status" value="1"/>
</dbReference>
<evidence type="ECO:0000259" key="8">
    <source>
        <dbReference type="Pfam" id="PF22930"/>
    </source>
</evidence>
<evidence type="ECO:0000256" key="4">
    <source>
        <dbReference type="ARBA" id="ARBA00022898"/>
    </source>
</evidence>
<dbReference type="Pfam" id="PF22937">
    <property type="entry name" value="PDXDC1-like_cen2"/>
    <property type="match status" value="1"/>
</dbReference>
<dbReference type="AlphaFoldDB" id="A0A182HMR4"/>
<feature type="compositionally biased region" description="Pro residues" evidence="7">
    <location>
        <begin position="70"/>
        <end position="80"/>
    </location>
</feature>
<dbReference type="InterPro" id="IPR050477">
    <property type="entry name" value="GrpII_AminoAcid_Decarb"/>
</dbReference>
<evidence type="ECO:0000256" key="5">
    <source>
        <dbReference type="ARBA" id="ARBA00023239"/>
    </source>
</evidence>
<dbReference type="VEuPathDB" id="VectorBase:AARA21_012883"/>
<dbReference type="PANTHER" id="PTHR42735">
    <property type="match status" value="1"/>
</dbReference>
<protein>
    <recommendedName>
        <fullName evidence="6">Pyridoxal-dependent decarboxylase domain-containing protein 1</fullName>
    </recommendedName>
</protein>
<evidence type="ECO:0000259" key="9">
    <source>
        <dbReference type="Pfam" id="PF22937"/>
    </source>
</evidence>
<feature type="domain" description="PDXDC1-like third" evidence="9">
    <location>
        <begin position="615"/>
        <end position="718"/>
    </location>
</feature>
<dbReference type="InterPro" id="IPR055102">
    <property type="entry name" value="PDXDC1-like_3rd"/>
</dbReference>
<comment type="cofactor">
    <cofactor evidence="1">
        <name>pyridoxal 5'-phosphate</name>
        <dbReference type="ChEBI" id="CHEBI:597326"/>
    </cofactor>
</comment>
<keyword evidence="11" id="KW-1185">Reference proteome</keyword>
<dbReference type="Gene3D" id="3.40.640.10">
    <property type="entry name" value="Type I PLP-dependent aspartate aminotransferase-like (Major domain)"/>
    <property type="match status" value="1"/>
</dbReference>
<evidence type="ECO:0000256" key="1">
    <source>
        <dbReference type="ARBA" id="ARBA00001933"/>
    </source>
</evidence>
<evidence type="ECO:0000256" key="3">
    <source>
        <dbReference type="ARBA" id="ARBA00022793"/>
    </source>
</evidence>
<dbReference type="Proteomes" id="UP000075840">
    <property type="component" value="Unassembled WGS sequence"/>
</dbReference>
<feature type="compositionally biased region" description="Low complexity" evidence="7">
    <location>
        <begin position="496"/>
        <end position="516"/>
    </location>
</feature>
<dbReference type="InterPro" id="IPR055103">
    <property type="entry name" value="PDXDC1-like_2nd"/>
</dbReference>
<organism evidence="10 11">
    <name type="scientific">Anopheles arabiensis</name>
    <name type="common">Mosquito</name>
    <dbReference type="NCBI Taxonomy" id="7173"/>
    <lineage>
        <taxon>Eukaryota</taxon>
        <taxon>Metazoa</taxon>
        <taxon>Ecdysozoa</taxon>
        <taxon>Arthropoda</taxon>
        <taxon>Hexapoda</taxon>
        <taxon>Insecta</taxon>
        <taxon>Pterygota</taxon>
        <taxon>Neoptera</taxon>
        <taxon>Endopterygota</taxon>
        <taxon>Diptera</taxon>
        <taxon>Nematocera</taxon>
        <taxon>Culicoidea</taxon>
        <taxon>Culicidae</taxon>
        <taxon>Anophelinae</taxon>
        <taxon>Anopheles</taxon>
    </lineage>
</organism>
<keyword evidence="3" id="KW-0210">Decarboxylase</keyword>
<dbReference type="GO" id="GO:0016831">
    <property type="term" value="F:carboxy-lyase activity"/>
    <property type="evidence" value="ECO:0007669"/>
    <property type="project" value="UniProtKB-KW"/>
</dbReference>
<dbReference type="SUPFAM" id="SSF53383">
    <property type="entry name" value="PLP-dependent transferases"/>
    <property type="match status" value="1"/>
</dbReference>
<feature type="compositionally biased region" description="Polar residues" evidence="7">
    <location>
        <begin position="833"/>
        <end position="843"/>
    </location>
</feature>
<evidence type="ECO:0000256" key="2">
    <source>
        <dbReference type="ARBA" id="ARBA00009533"/>
    </source>
</evidence>
<name>A0A182HMR4_ANOAR</name>
<accession>A0A182HMR4</accession>
<evidence type="ECO:0000313" key="11">
    <source>
        <dbReference type="Proteomes" id="UP000075840"/>
    </source>
</evidence>
<proteinExistence type="inferred from homology"/>
<reference evidence="10" key="1">
    <citation type="submission" date="2022-08" db="UniProtKB">
        <authorList>
            <consortium name="EnsemblMetazoa"/>
        </authorList>
    </citation>
    <scope>IDENTIFICATION</scope>
    <source>
        <strain evidence="10">Dongola</strain>
    </source>
</reference>
<keyword evidence="5" id="KW-0456">Lyase</keyword>
<feature type="region of interest" description="Disordered" evidence="7">
    <location>
        <begin position="57"/>
        <end position="99"/>
    </location>
</feature>
<dbReference type="KEGG" id="aara:120905621"/>
<dbReference type="InterPro" id="IPR015424">
    <property type="entry name" value="PyrdxlP-dep_Trfase"/>
</dbReference>
<dbReference type="VEuPathDB" id="VectorBase:AARA002550"/>
<dbReference type="RefSeq" id="XP_040172520.1">
    <property type="nucleotide sequence ID" value="XM_040316586.1"/>
</dbReference>
<feature type="region of interest" description="Disordered" evidence="7">
    <location>
        <begin position="826"/>
        <end position="919"/>
    </location>
</feature>
<keyword evidence="4" id="KW-0663">Pyridoxal phosphate</keyword>
<feature type="domain" description="PDXDC1/PDXD2 second" evidence="8">
    <location>
        <begin position="473"/>
        <end position="609"/>
    </location>
</feature>
<dbReference type="EnsemblMetazoa" id="AARA002550-RA">
    <property type="protein sequence ID" value="AARA002550-PA"/>
    <property type="gene ID" value="AARA002550"/>
</dbReference>
<feature type="compositionally biased region" description="Low complexity" evidence="7">
    <location>
        <begin position="878"/>
        <end position="887"/>
    </location>
</feature>
<evidence type="ECO:0000256" key="7">
    <source>
        <dbReference type="SAM" id="MobiDB-lite"/>
    </source>
</evidence>
<feature type="region of interest" description="Disordered" evidence="7">
    <location>
        <begin position="1"/>
        <end position="32"/>
    </location>
</feature>
<dbReference type="EMBL" id="APCN01004861">
    <property type="status" value="NOT_ANNOTATED_CDS"/>
    <property type="molecule type" value="Genomic_DNA"/>
</dbReference>
<dbReference type="GeneID" id="120905621"/>
<dbReference type="Gene3D" id="3.90.1150.10">
    <property type="entry name" value="Aspartate Aminotransferase, domain 1"/>
    <property type="match status" value="1"/>
</dbReference>
<dbReference type="InterPro" id="IPR015422">
    <property type="entry name" value="PyrdxlP-dep_Trfase_small"/>
</dbReference>
<dbReference type="PANTHER" id="PTHR42735:SF1">
    <property type="entry name" value="PYRIDOXAL-DEPENDENT DECARBOXYLASE DOMAIN-CONTAINING PROTEIN 1-RELATED"/>
    <property type="match status" value="1"/>
</dbReference>
<evidence type="ECO:0000313" key="10">
    <source>
        <dbReference type="EnsemblMetazoa" id="AARA002550-PA"/>
    </source>
</evidence>
<evidence type="ECO:0000256" key="6">
    <source>
        <dbReference type="ARBA" id="ARBA00047190"/>
    </source>
</evidence>